<reference evidence="1" key="1">
    <citation type="submission" date="2022-03" db="EMBL/GenBank/DDBJ databases">
        <authorList>
            <person name="Alioto T."/>
            <person name="Alioto T."/>
            <person name="Gomez Garrido J."/>
        </authorList>
    </citation>
    <scope>NUCLEOTIDE SEQUENCE</scope>
</reference>
<dbReference type="EMBL" id="OW240914">
    <property type="protein sequence ID" value="CAH2277554.1"/>
    <property type="molecule type" value="Genomic_DNA"/>
</dbReference>
<feature type="non-terminal residue" evidence="1">
    <location>
        <position position="1"/>
    </location>
</feature>
<evidence type="ECO:0000313" key="1">
    <source>
        <dbReference type="EMBL" id="CAH2277554.1"/>
    </source>
</evidence>
<sequence>FSEPYSGDRKSQISVFSSNSQDAFDEIELIAPHTGSSESIEYLDNSSDKEFLLSDSSDKAICRHEITDFGCCSNDEGILADIRLSLLDHENWGNENHIFEANIESSSSVREGLLLPPAPAVLNEANTSDISSNATLDVLENINTIVKSLGNMNIGSEEMLLSEAETNVNNIKMDSSKLPIVPDLPSPMHWK</sequence>
<protein>
    <submittedName>
        <fullName evidence="1">Uncharacterized protein</fullName>
    </submittedName>
</protein>
<dbReference type="AlphaFoldDB" id="A0AAD1RS65"/>
<name>A0AAD1RS65_PELCU</name>
<organism evidence="1 2">
    <name type="scientific">Pelobates cultripes</name>
    <name type="common">Western spadefoot toad</name>
    <dbReference type="NCBI Taxonomy" id="61616"/>
    <lineage>
        <taxon>Eukaryota</taxon>
        <taxon>Metazoa</taxon>
        <taxon>Chordata</taxon>
        <taxon>Craniata</taxon>
        <taxon>Vertebrata</taxon>
        <taxon>Euteleostomi</taxon>
        <taxon>Amphibia</taxon>
        <taxon>Batrachia</taxon>
        <taxon>Anura</taxon>
        <taxon>Pelobatoidea</taxon>
        <taxon>Pelobatidae</taxon>
        <taxon>Pelobates</taxon>
    </lineage>
</organism>
<proteinExistence type="predicted"/>
<evidence type="ECO:0000313" key="2">
    <source>
        <dbReference type="Proteomes" id="UP001295444"/>
    </source>
</evidence>
<accession>A0AAD1RS65</accession>
<gene>
    <name evidence="1" type="ORF">PECUL_23A049085</name>
</gene>
<dbReference type="Proteomes" id="UP001295444">
    <property type="component" value="Chromosome 03"/>
</dbReference>
<keyword evidence="2" id="KW-1185">Reference proteome</keyword>
<feature type="non-terminal residue" evidence="1">
    <location>
        <position position="191"/>
    </location>
</feature>